<feature type="region of interest" description="Disordered" evidence="2">
    <location>
        <begin position="121"/>
        <end position="158"/>
    </location>
</feature>
<keyword evidence="4" id="KW-1185">Reference proteome</keyword>
<evidence type="ECO:0000256" key="1">
    <source>
        <dbReference type="SAM" id="Coils"/>
    </source>
</evidence>
<gene>
    <name evidence="3" type="ORF">Tco_0952552</name>
</gene>
<protein>
    <submittedName>
        <fullName evidence="3">Uncharacterized protein</fullName>
    </submittedName>
</protein>
<feature type="coiled-coil region" evidence="1">
    <location>
        <begin position="188"/>
        <end position="215"/>
    </location>
</feature>
<feature type="compositionally biased region" description="Basic residues" evidence="2">
    <location>
        <begin position="78"/>
        <end position="87"/>
    </location>
</feature>
<accession>A0ABQ5DY36</accession>
<feature type="compositionally biased region" description="Polar residues" evidence="2">
    <location>
        <begin position="121"/>
        <end position="134"/>
    </location>
</feature>
<feature type="region of interest" description="Disordered" evidence="2">
    <location>
        <begin position="57"/>
        <end position="100"/>
    </location>
</feature>
<name>A0ABQ5DY36_9ASTR</name>
<evidence type="ECO:0000313" key="4">
    <source>
        <dbReference type="Proteomes" id="UP001151760"/>
    </source>
</evidence>
<evidence type="ECO:0000256" key="2">
    <source>
        <dbReference type="SAM" id="MobiDB-lite"/>
    </source>
</evidence>
<keyword evidence="1" id="KW-0175">Coiled coil</keyword>
<sequence length="313" mass="35348">MLRAAWDRKSTTEVVNSWVLYLILLGKAKKSVKLMMEKLFRMELELMLVTQSEGSAIPTDLHHTPTIIESSTQPQKIQKPRKPKRKDTRVPQPSDPSDNVAYEVVHKELGDSLVRAANTASSLETEQYSGNITKTRSKETPNESSSLGTTSGGGPRCQETMRDTIAQTRFENISKYSNDSLLARENTKTTQGNEIASLKRRVKKLEKKNRSRSHKLKRLYKVGLTPRVESSSDEECLGEDASKQGRINVIDWLRRGSELLKSEKARSTLMMGISNEHYLKFNSIKDAKLLLEAIEKRFGGNAATKKTQRNLLK</sequence>
<reference evidence="3" key="1">
    <citation type="journal article" date="2022" name="Int. J. Mol. Sci.">
        <title>Draft Genome of Tanacetum Coccineum: Genomic Comparison of Closely Related Tanacetum-Family Plants.</title>
        <authorList>
            <person name="Yamashiro T."/>
            <person name="Shiraishi A."/>
            <person name="Nakayama K."/>
            <person name="Satake H."/>
        </authorList>
    </citation>
    <scope>NUCLEOTIDE SEQUENCE</scope>
</reference>
<evidence type="ECO:0000313" key="3">
    <source>
        <dbReference type="EMBL" id="GJT43837.1"/>
    </source>
</evidence>
<organism evidence="3 4">
    <name type="scientific">Tanacetum coccineum</name>
    <dbReference type="NCBI Taxonomy" id="301880"/>
    <lineage>
        <taxon>Eukaryota</taxon>
        <taxon>Viridiplantae</taxon>
        <taxon>Streptophyta</taxon>
        <taxon>Embryophyta</taxon>
        <taxon>Tracheophyta</taxon>
        <taxon>Spermatophyta</taxon>
        <taxon>Magnoliopsida</taxon>
        <taxon>eudicotyledons</taxon>
        <taxon>Gunneridae</taxon>
        <taxon>Pentapetalae</taxon>
        <taxon>asterids</taxon>
        <taxon>campanulids</taxon>
        <taxon>Asterales</taxon>
        <taxon>Asteraceae</taxon>
        <taxon>Asteroideae</taxon>
        <taxon>Anthemideae</taxon>
        <taxon>Anthemidinae</taxon>
        <taxon>Tanacetum</taxon>
    </lineage>
</organism>
<reference evidence="3" key="2">
    <citation type="submission" date="2022-01" db="EMBL/GenBank/DDBJ databases">
        <authorList>
            <person name="Yamashiro T."/>
            <person name="Shiraishi A."/>
            <person name="Satake H."/>
            <person name="Nakayama K."/>
        </authorList>
    </citation>
    <scope>NUCLEOTIDE SEQUENCE</scope>
</reference>
<comment type="caution">
    <text evidence="3">The sequence shown here is derived from an EMBL/GenBank/DDBJ whole genome shotgun (WGS) entry which is preliminary data.</text>
</comment>
<dbReference type="Proteomes" id="UP001151760">
    <property type="component" value="Unassembled WGS sequence"/>
</dbReference>
<dbReference type="EMBL" id="BQNB010015763">
    <property type="protein sequence ID" value="GJT43837.1"/>
    <property type="molecule type" value="Genomic_DNA"/>
</dbReference>
<proteinExistence type="predicted"/>